<dbReference type="InterPro" id="IPR036837">
    <property type="entry name" value="Cation_efflux_CTD_sf"/>
</dbReference>
<protein>
    <submittedName>
        <fullName evidence="12">Cadmium, cobalt and zinc/H(+)-K(+) antiporter</fullName>
    </submittedName>
</protein>
<evidence type="ECO:0000256" key="2">
    <source>
        <dbReference type="ARBA" id="ARBA00008873"/>
    </source>
</evidence>
<comment type="similarity">
    <text evidence="2">Belongs to the cation diffusion facilitator (CDF) transporter (TC 2.A.4) family. SLC30A subfamily.</text>
</comment>
<keyword evidence="6 9" id="KW-1133">Transmembrane helix</keyword>
<evidence type="ECO:0000256" key="9">
    <source>
        <dbReference type="SAM" id="Phobius"/>
    </source>
</evidence>
<dbReference type="PANTHER" id="PTHR11562">
    <property type="entry name" value="CATION EFFLUX PROTEIN/ ZINC TRANSPORTER"/>
    <property type="match status" value="1"/>
</dbReference>
<keyword evidence="3" id="KW-0813">Transport</keyword>
<organism evidence="12 13">
    <name type="scientific">Novipirellula aureliae</name>
    <dbReference type="NCBI Taxonomy" id="2527966"/>
    <lineage>
        <taxon>Bacteria</taxon>
        <taxon>Pseudomonadati</taxon>
        <taxon>Planctomycetota</taxon>
        <taxon>Planctomycetia</taxon>
        <taxon>Pirellulales</taxon>
        <taxon>Pirellulaceae</taxon>
        <taxon>Novipirellula</taxon>
    </lineage>
</organism>
<dbReference type="InterPro" id="IPR058533">
    <property type="entry name" value="Cation_efflux_TM"/>
</dbReference>
<feature type="domain" description="Cation efflux protein transmembrane" evidence="10">
    <location>
        <begin position="33"/>
        <end position="223"/>
    </location>
</feature>
<evidence type="ECO:0000259" key="11">
    <source>
        <dbReference type="Pfam" id="PF16916"/>
    </source>
</evidence>
<feature type="transmembrane region" description="Helical" evidence="9">
    <location>
        <begin position="167"/>
        <end position="192"/>
    </location>
</feature>
<keyword evidence="7" id="KW-0406">Ion transport</keyword>
<proteinExistence type="inferred from homology"/>
<keyword evidence="8 9" id="KW-0472">Membrane</keyword>
<evidence type="ECO:0000256" key="7">
    <source>
        <dbReference type="ARBA" id="ARBA00023065"/>
    </source>
</evidence>
<dbReference type="EMBL" id="SJPY01000004">
    <property type="protein sequence ID" value="TWU41591.1"/>
    <property type="molecule type" value="Genomic_DNA"/>
</dbReference>
<dbReference type="Proteomes" id="UP000315471">
    <property type="component" value="Unassembled WGS sequence"/>
</dbReference>
<dbReference type="GO" id="GO:0005385">
    <property type="term" value="F:zinc ion transmembrane transporter activity"/>
    <property type="evidence" value="ECO:0007669"/>
    <property type="project" value="TreeGrafter"/>
</dbReference>
<evidence type="ECO:0000256" key="6">
    <source>
        <dbReference type="ARBA" id="ARBA00022989"/>
    </source>
</evidence>
<keyword evidence="13" id="KW-1185">Reference proteome</keyword>
<comment type="caution">
    <text evidence="12">The sequence shown here is derived from an EMBL/GenBank/DDBJ whole genome shotgun (WGS) entry which is preliminary data.</text>
</comment>
<keyword evidence="5" id="KW-0862">Zinc</keyword>
<evidence type="ECO:0000313" key="12">
    <source>
        <dbReference type="EMBL" id="TWU41591.1"/>
    </source>
</evidence>
<keyword evidence="5" id="KW-0864">Zinc transport</keyword>
<feature type="transmembrane region" description="Helical" evidence="9">
    <location>
        <begin position="99"/>
        <end position="118"/>
    </location>
</feature>
<sequence length="320" mass="34803">MNHCHHTNHDHAGHSHGLTRSDEVAAIPDSRLLWAVVLNQILTVAQVIAGIVSGSTALLSDAAHNFSDANALLIAYAARRISRRKANADYTFGYRQAEMIGALINLTLLGTIGIYLVYEAIHRLVDPKEIIGWLMAATSALALVIDLGTAILLWAMSRGSLNVRAAFVHNLVDAFGSLAVLVAAGAVIWLDWTWVDPAITLLIAAYILYQVYTLMPQAIRALMQAAPSDLDMDGLIENVNAIKGVDGIHHVHVWQLDEQNAALEAHVVIAADQAIELESIKGCIKKMLAERHDIDHSTLEFELEGSAAHCCLETRTIVTH</sequence>
<dbReference type="AlphaFoldDB" id="A0A5C6E1Q8"/>
<evidence type="ECO:0000256" key="5">
    <source>
        <dbReference type="ARBA" id="ARBA00022906"/>
    </source>
</evidence>
<dbReference type="OrthoDB" id="9809646at2"/>
<accession>A0A5C6E1Q8</accession>
<dbReference type="NCBIfam" id="TIGR01297">
    <property type="entry name" value="CDF"/>
    <property type="match status" value="1"/>
</dbReference>
<dbReference type="InterPro" id="IPR002524">
    <property type="entry name" value="Cation_efflux"/>
</dbReference>
<dbReference type="Pfam" id="PF01545">
    <property type="entry name" value="Cation_efflux"/>
    <property type="match status" value="1"/>
</dbReference>
<dbReference type="Pfam" id="PF16916">
    <property type="entry name" value="ZT_dimer"/>
    <property type="match status" value="1"/>
</dbReference>
<reference evidence="12 13" key="1">
    <citation type="submission" date="2019-02" db="EMBL/GenBank/DDBJ databases">
        <title>Deep-cultivation of Planctomycetes and their phenomic and genomic characterization uncovers novel biology.</title>
        <authorList>
            <person name="Wiegand S."/>
            <person name="Jogler M."/>
            <person name="Boedeker C."/>
            <person name="Pinto D."/>
            <person name="Vollmers J."/>
            <person name="Rivas-Marin E."/>
            <person name="Kohn T."/>
            <person name="Peeters S.H."/>
            <person name="Heuer A."/>
            <person name="Rast P."/>
            <person name="Oberbeckmann S."/>
            <person name="Bunk B."/>
            <person name="Jeske O."/>
            <person name="Meyerdierks A."/>
            <person name="Storesund J.E."/>
            <person name="Kallscheuer N."/>
            <person name="Luecker S."/>
            <person name="Lage O.M."/>
            <person name="Pohl T."/>
            <person name="Merkel B.J."/>
            <person name="Hornburger P."/>
            <person name="Mueller R.-W."/>
            <person name="Bruemmer F."/>
            <person name="Labrenz M."/>
            <person name="Spormann A.M."/>
            <person name="Op Den Camp H."/>
            <person name="Overmann J."/>
            <person name="Amann R."/>
            <person name="Jetten M.S.M."/>
            <person name="Mascher T."/>
            <person name="Medema M.H."/>
            <person name="Devos D.P."/>
            <person name="Kaster A.-K."/>
            <person name="Ovreas L."/>
            <person name="Rohde M."/>
            <person name="Galperin M.Y."/>
            <person name="Jogler C."/>
        </authorList>
    </citation>
    <scope>NUCLEOTIDE SEQUENCE [LARGE SCALE GENOMIC DNA]</scope>
    <source>
        <strain evidence="12 13">Q31b</strain>
    </source>
</reference>
<feature type="transmembrane region" description="Helical" evidence="9">
    <location>
        <begin position="130"/>
        <end position="155"/>
    </location>
</feature>
<comment type="subcellular location">
    <subcellularLocation>
        <location evidence="1">Membrane</location>
        <topology evidence="1">Multi-pass membrane protein</topology>
    </subcellularLocation>
</comment>
<dbReference type="InterPro" id="IPR027470">
    <property type="entry name" value="Cation_efflux_CTD"/>
</dbReference>
<gene>
    <name evidence="12" type="primary">czcD_1</name>
    <name evidence="12" type="ORF">Q31b_30420</name>
</gene>
<dbReference type="SUPFAM" id="SSF160240">
    <property type="entry name" value="Cation efflux protein cytoplasmic domain-like"/>
    <property type="match status" value="1"/>
</dbReference>
<evidence type="ECO:0000256" key="3">
    <source>
        <dbReference type="ARBA" id="ARBA00022448"/>
    </source>
</evidence>
<evidence type="ECO:0000313" key="13">
    <source>
        <dbReference type="Proteomes" id="UP000315471"/>
    </source>
</evidence>
<evidence type="ECO:0000259" key="10">
    <source>
        <dbReference type="Pfam" id="PF01545"/>
    </source>
</evidence>
<dbReference type="RefSeq" id="WP_146600374.1">
    <property type="nucleotide sequence ID" value="NZ_SJPY01000004.1"/>
</dbReference>
<dbReference type="InterPro" id="IPR050681">
    <property type="entry name" value="CDF/SLC30A"/>
</dbReference>
<dbReference type="GO" id="GO:0005886">
    <property type="term" value="C:plasma membrane"/>
    <property type="evidence" value="ECO:0007669"/>
    <property type="project" value="TreeGrafter"/>
</dbReference>
<dbReference type="Gene3D" id="1.20.1510.10">
    <property type="entry name" value="Cation efflux protein transmembrane domain"/>
    <property type="match status" value="1"/>
</dbReference>
<name>A0A5C6E1Q8_9BACT</name>
<feature type="domain" description="Cation efflux protein cytoplasmic" evidence="11">
    <location>
        <begin position="227"/>
        <end position="302"/>
    </location>
</feature>
<dbReference type="InterPro" id="IPR027469">
    <property type="entry name" value="Cation_efflux_TMD_sf"/>
</dbReference>
<dbReference type="PANTHER" id="PTHR11562:SF17">
    <property type="entry name" value="RE54080P-RELATED"/>
    <property type="match status" value="1"/>
</dbReference>
<evidence type="ECO:0000256" key="1">
    <source>
        <dbReference type="ARBA" id="ARBA00004141"/>
    </source>
</evidence>
<feature type="transmembrane region" description="Helical" evidence="9">
    <location>
        <begin position="198"/>
        <end position="215"/>
    </location>
</feature>
<dbReference type="SUPFAM" id="SSF161111">
    <property type="entry name" value="Cation efflux protein transmembrane domain-like"/>
    <property type="match status" value="1"/>
</dbReference>
<keyword evidence="4 9" id="KW-0812">Transmembrane</keyword>
<evidence type="ECO:0000256" key="8">
    <source>
        <dbReference type="ARBA" id="ARBA00023136"/>
    </source>
</evidence>
<evidence type="ECO:0000256" key="4">
    <source>
        <dbReference type="ARBA" id="ARBA00022692"/>
    </source>
</evidence>